<feature type="compositionally biased region" description="Basic and acidic residues" evidence="9">
    <location>
        <begin position="261"/>
        <end position="274"/>
    </location>
</feature>
<evidence type="ECO:0000256" key="7">
    <source>
        <dbReference type="ARBA" id="ARBA00023136"/>
    </source>
</evidence>
<protein>
    <submittedName>
        <fullName evidence="13">E3 ubiquitin-protein ligase MARCH5</fullName>
    </submittedName>
</protein>
<dbReference type="GO" id="GO:0008270">
    <property type="term" value="F:zinc ion binding"/>
    <property type="evidence" value="ECO:0007669"/>
    <property type="project" value="UniProtKB-KW"/>
</dbReference>
<dbReference type="EMBL" id="JANBVN010000029">
    <property type="protein sequence ID" value="KAJ9160956.1"/>
    <property type="molecule type" value="Genomic_DNA"/>
</dbReference>
<evidence type="ECO:0000256" key="3">
    <source>
        <dbReference type="ARBA" id="ARBA00022723"/>
    </source>
</evidence>
<dbReference type="SUPFAM" id="SSF57850">
    <property type="entry name" value="RING/U-box"/>
    <property type="match status" value="1"/>
</dbReference>
<feature type="transmembrane region" description="Helical" evidence="10">
    <location>
        <begin position="226"/>
        <end position="245"/>
    </location>
</feature>
<reference evidence="13" key="1">
    <citation type="submission" date="2022-07" db="EMBL/GenBank/DDBJ databases">
        <title>Fungi with potential for degradation of polypropylene.</title>
        <authorList>
            <person name="Gostincar C."/>
        </authorList>
    </citation>
    <scope>NUCLEOTIDE SEQUENCE</scope>
    <source>
        <strain evidence="13">EXF-13287</strain>
    </source>
</reference>
<feature type="transmembrane region" description="Helical" evidence="10">
    <location>
        <begin position="194"/>
        <end position="214"/>
    </location>
</feature>
<evidence type="ECO:0000256" key="1">
    <source>
        <dbReference type="ARBA" id="ARBA00004141"/>
    </source>
</evidence>
<keyword evidence="2 10" id="KW-0812">Transmembrane</keyword>
<accession>A0AA38W227</accession>
<dbReference type="Gene3D" id="3.30.40.10">
    <property type="entry name" value="Zinc/RING finger domain, C3HC4 (zinc finger)"/>
    <property type="match status" value="1"/>
</dbReference>
<keyword evidence="7 10" id="KW-0472">Membrane</keyword>
<evidence type="ECO:0000256" key="8">
    <source>
        <dbReference type="PROSITE-ProRule" id="PRU00175"/>
    </source>
</evidence>
<feature type="compositionally biased region" description="Low complexity" evidence="9">
    <location>
        <begin position="368"/>
        <end position="390"/>
    </location>
</feature>
<dbReference type="InterPro" id="IPR013083">
    <property type="entry name" value="Znf_RING/FYVE/PHD"/>
</dbReference>
<evidence type="ECO:0000313" key="14">
    <source>
        <dbReference type="Proteomes" id="UP001174691"/>
    </source>
</evidence>
<dbReference type="PROSITE" id="PS50089">
    <property type="entry name" value="ZF_RING_2"/>
    <property type="match status" value="1"/>
</dbReference>
<dbReference type="GO" id="GO:0016020">
    <property type="term" value="C:membrane"/>
    <property type="evidence" value="ECO:0007669"/>
    <property type="project" value="UniProtKB-SubCell"/>
</dbReference>
<evidence type="ECO:0000256" key="10">
    <source>
        <dbReference type="SAM" id="Phobius"/>
    </source>
</evidence>
<keyword evidence="6 10" id="KW-1133">Transmembrane helix</keyword>
<dbReference type="InterPro" id="IPR011016">
    <property type="entry name" value="Znf_RING-CH"/>
</dbReference>
<dbReference type="Pfam" id="PF12906">
    <property type="entry name" value="RINGv"/>
    <property type="match status" value="1"/>
</dbReference>
<evidence type="ECO:0000256" key="4">
    <source>
        <dbReference type="ARBA" id="ARBA00022771"/>
    </source>
</evidence>
<organism evidence="13 14">
    <name type="scientific">Coniochaeta hoffmannii</name>
    <dbReference type="NCBI Taxonomy" id="91930"/>
    <lineage>
        <taxon>Eukaryota</taxon>
        <taxon>Fungi</taxon>
        <taxon>Dikarya</taxon>
        <taxon>Ascomycota</taxon>
        <taxon>Pezizomycotina</taxon>
        <taxon>Sordariomycetes</taxon>
        <taxon>Sordariomycetidae</taxon>
        <taxon>Coniochaetales</taxon>
        <taxon>Coniochaetaceae</taxon>
        <taxon>Coniochaeta</taxon>
    </lineage>
</organism>
<dbReference type="AlphaFoldDB" id="A0AA38W227"/>
<dbReference type="PROSITE" id="PS51292">
    <property type="entry name" value="ZF_RING_CH"/>
    <property type="match status" value="1"/>
</dbReference>
<evidence type="ECO:0000256" key="6">
    <source>
        <dbReference type="ARBA" id="ARBA00022989"/>
    </source>
</evidence>
<feature type="region of interest" description="Disordered" evidence="9">
    <location>
        <begin position="261"/>
        <end position="294"/>
    </location>
</feature>
<feature type="domain" description="RING-CH-type" evidence="12">
    <location>
        <begin position="22"/>
        <end position="91"/>
    </location>
</feature>
<name>A0AA38W227_9PEZI</name>
<evidence type="ECO:0000259" key="12">
    <source>
        <dbReference type="PROSITE" id="PS51292"/>
    </source>
</evidence>
<evidence type="ECO:0000259" key="11">
    <source>
        <dbReference type="PROSITE" id="PS50089"/>
    </source>
</evidence>
<comment type="subcellular location">
    <subcellularLocation>
        <location evidence="1">Membrane</location>
        <topology evidence="1">Multi-pass membrane protein</topology>
    </subcellularLocation>
</comment>
<keyword evidence="14" id="KW-1185">Reference proteome</keyword>
<proteinExistence type="predicted"/>
<feature type="domain" description="RING-type" evidence="11">
    <location>
        <begin position="30"/>
        <end position="85"/>
    </location>
</feature>
<evidence type="ECO:0000256" key="5">
    <source>
        <dbReference type="ARBA" id="ARBA00022833"/>
    </source>
</evidence>
<dbReference type="PANTHER" id="PTHR46283">
    <property type="entry name" value="E3 UBIQUITIN-PROTEIN LIGASE MARCH5"/>
    <property type="match status" value="1"/>
</dbReference>
<comment type="caution">
    <text evidence="13">The sequence shown here is derived from an EMBL/GenBank/DDBJ whole genome shotgun (WGS) entry which is preliminary data.</text>
</comment>
<evidence type="ECO:0000256" key="2">
    <source>
        <dbReference type="ARBA" id="ARBA00022692"/>
    </source>
</evidence>
<dbReference type="InterPro" id="IPR001841">
    <property type="entry name" value="Znf_RING"/>
</dbReference>
<keyword evidence="4 8" id="KW-0863">Zinc-finger</keyword>
<feature type="transmembrane region" description="Helical" evidence="10">
    <location>
        <begin position="167"/>
        <end position="187"/>
    </location>
</feature>
<dbReference type="SMART" id="SM00744">
    <property type="entry name" value="RINGv"/>
    <property type="match status" value="1"/>
</dbReference>
<sequence>MASPTPVPTSEQSALPAQAGGDTQSYKHQCFICLSTDLETPDEPFVNPCPCTLEAHESCLLRWVAESEANRTQSAAKPPRCPACNARIRVDEPPDAVVALRNGIYRSFSRASPYVLVSLVFGGGAVGSAWYGLMSAHLFAGPVATARWLGLNTLVYRRPEVAVWRYAPMWAFTAKIWALSLVGPGLVIGRAIPAFGNILLIPTSLMSAAILVAWDEMPTWPPSPAWAVTLFPFVSLTYNNIYYEFFGAFERHLNRALRARPAEEDREVAPRREGGQAAGQQGQGEGQQGGNEEQEQSIWAAMWGLGQAIVGIFRDQEIVLEAEVLPHRPGQGDVELQIEVGEEEQFDENDARVIAQEFVDMTDEVEAQRQPPDAAAQQNPAQAAQVDDNPQPAPAPQQLGEPAVQRGEAQAEQVQNNDDMDEPVPEADNNRVAGGTLRDIVSSIVLSLLYPSICFGMGELLRVSLPRSWVTRPGPPWGTRPQATGLLQRRWGRSLVGGCLYVVLKDAFQLYAKYRQVQQKSKRRVRNVERRRASA</sequence>
<feature type="transmembrane region" description="Helical" evidence="10">
    <location>
        <begin position="114"/>
        <end position="133"/>
    </location>
</feature>
<gene>
    <name evidence="13" type="ORF">NKR19_g2764</name>
</gene>
<feature type="region of interest" description="Disordered" evidence="9">
    <location>
        <begin position="1"/>
        <end position="22"/>
    </location>
</feature>
<feature type="compositionally biased region" description="Polar residues" evidence="9">
    <location>
        <begin position="8"/>
        <end position="22"/>
    </location>
</feature>
<keyword evidence="3" id="KW-0479">Metal-binding</keyword>
<keyword evidence="5" id="KW-0862">Zinc</keyword>
<feature type="region of interest" description="Disordered" evidence="9">
    <location>
        <begin position="365"/>
        <end position="431"/>
    </location>
</feature>
<evidence type="ECO:0000313" key="13">
    <source>
        <dbReference type="EMBL" id="KAJ9160956.1"/>
    </source>
</evidence>
<evidence type="ECO:0000256" key="9">
    <source>
        <dbReference type="SAM" id="MobiDB-lite"/>
    </source>
</evidence>
<dbReference type="Proteomes" id="UP001174691">
    <property type="component" value="Unassembled WGS sequence"/>
</dbReference>